<dbReference type="PANTHER" id="PTHR35891:SF2">
    <property type="entry name" value="THIOL:DISULFIDE INTERCHANGE PROTEIN DSBA"/>
    <property type="match status" value="1"/>
</dbReference>
<dbReference type="EMBL" id="LDJM01000011">
    <property type="protein sequence ID" value="KRG78336.1"/>
    <property type="molecule type" value="Genomic_DNA"/>
</dbReference>
<comment type="similarity">
    <text evidence="2">Belongs to the thioredoxin family. DsbA subfamily.</text>
</comment>
<dbReference type="InterPro" id="IPR013766">
    <property type="entry name" value="Thioredoxin_domain"/>
</dbReference>
<dbReference type="AlphaFoldDB" id="A0A0R0D9D9"/>
<protein>
    <recommendedName>
        <fullName evidence="3">Thiol:disulfide interchange protein DsbA</fullName>
    </recommendedName>
</protein>
<dbReference type="RefSeq" id="WP_057637137.1">
    <property type="nucleotide sequence ID" value="NZ_LDJM01000011.1"/>
</dbReference>
<accession>A0A0R0D9D9</accession>
<keyword evidence="5" id="KW-0574">Periplasm</keyword>
<evidence type="ECO:0000313" key="12">
    <source>
        <dbReference type="Proteomes" id="UP000050956"/>
    </source>
</evidence>
<dbReference type="STRING" id="336566.ABB30_04625"/>
<organism evidence="11 12">
    <name type="scientific">Stenotrophomonas ginsengisoli</name>
    <dbReference type="NCBI Taxonomy" id="336566"/>
    <lineage>
        <taxon>Bacteria</taxon>
        <taxon>Pseudomonadati</taxon>
        <taxon>Pseudomonadota</taxon>
        <taxon>Gammaproteobacteria</taxon>
        <taxon>Lysobacterales</taxon>
        <taxon>Lysobacteraceae</taxon>
        <taxon>Stenotrophomonas</taxon>
    </lineage>
</organism>
<sequence>MKMRYALILAALLPLMVACKAQDGTADVTPATTTEAAPAADAPAAAQDAAQAEGAAPATDAAPAADAAATTTPAPAPVAPQGPAPVEGEDFLTISGGVPFSPVAGKVEVVEIFAYTCPACFRFQSILAPWKARLPADVNFIYMPAAFGGPGDEFARGFYASQTLGAFDKVHEPMYAAVQVERKLRGQSADDIAAVYGELGLDAAQFKTAMTSFGVNAQVARARQFAQRSQITGTPSLVVHGKYLVKGKSFEDMLRIADHLIAHERAALGG</sequence>
<dbReference type="InterPro" id="IPR017937">
    <property type="entry name" value="Thioredoxin_CS"/>
</dbReference>
<gene>
    <name evidence="11" type="ORF">ABB30_04625</name>
</gene>
<proteinExistence type="inferred from homology"/>
<evidence type="ECO:0000259" key="10">
    <source>
        <dbReference type="PROSITE" id="PS51352"/>
    </source>
</evidence>
<dbReference type="PATRIC" id="fig|336566.3.peg.264"/>
<dbReference type="PANTHER" id="PTHR35891">
    <property type="entry name" value="THIOL:DISULFIDE INTERCHANGE PROTEIN DSBA"/>
    <property type="match status" value="1"/>
</dbReference>
<evidence type="ECO:0000256" key="7">
    <source>
        <dbReference type="ARBA" id="ARBA00023284"/>
    </source>
</evidence>
<evidence type="ECO:0000256" key="5">
    <source>
        <dbReference type="ARBA" id="ARBA00022764"/>
    </source>
</evidence>
<dbReference type="PROSITE" id="PS00194">
    <property type="entry name" value="THIOREDOXIN_1"/>
    <property type="match status" value="1"/>
</dbReference>
<feature type="domain" description="Thioredoxin" evidence="10">
    <location>
        <begin position="70"/>
        <end position="262"/>
    </location>
</feature>
<dbReference type="GO" id="GO:0042597">
    <property type="term" value="C:periplasmic space"/>
    <property type="evidence" value="ECO:0007669"/>
    <property type="project" value="UniProtKB-SubCell"/>
</dbReference>
<dbReference type="InterPro" id="IPR001853">
    <property type="entry name" value="DSBA-like_thioredoxin_dom"/>
</dbReference>
<feature type="compositionally biased region" description="Pro residues" evidence="8">
    <location>
        <begin position="74"/>
        <end position="83"/>
    </location>
</feature>
<evidence type="ECO:0000256" key="8">
    <source>
        <dbReference type="SAM" id="MobiDB-lite"/>
    </source>
</evidence>
<keyword evidence="4 9" id="KW-0732">Signal</keyword>
<evidence type="ECO:0000256" key="9">
    <source>
        <dbReference type="SAM" id="SignalP"/>
    </source>
</evidence>
<feature type="region of interest" description="Disordered" evidence="8">
    <location>
        <begin position="33"/>
        <end position="86"/>
    </location>
</feature>
<keyword evidence="6" id="KW-1015">Disulfide bond</keyword>
<feature type="chain" id="PRO_5006395337" description="Thiol:disulfide interchange protein DsbA" evidence="9">
    <location>
        <begin position="22"/>
        <end position="270"/>
    </location>
</feature>
<evidence type="ECO:0000256" key="4">
    <source>
        <dbReference type="ARBA" id="ARBA00022729"/>
    </source>
</evidence>
<dbReference type="GO" id="GO:0015036">
    <property type="term" value="F:disulfide oxidoreductase activity"/>
    <property type="evidence" value="ECO:0007669"/>
    <property type="project" value="UniProtKB-ARBA"/>
</dbReference>
<comment type="caution">
    <text evidence="11">The sequence shown here is derived from an EMBL/GenBank/DDBJ whole genome shotgun (WGS) entry which is preliminary data.</text>
</comment>
<keyword evidence="7" id="KW-0676">Redox-active center</keyword>
<evidence type="ECO:0000256" key="2">
    <source>
        <dbReference type="ARBA" id="ARBA00005791"/>
    </source>
</evidence>
<dbReference type="PROSITE" id="PS51352">
    <property type="entry name" value="THIOREDOXIN_2"/>
    <property type="match status" value="1"/>
</dbReference>
<dbReference type="SUPFAM" id="SSF52833">
    <property type="entry name" value="Thioredoxin-like"/>
    <property type="match status" value="1"/>
</dbReference>
<dbReference type="InterPro" id="IPR050824">
    <property type="entry name" value="Thiol_disulfide_DsbA"/>
</dbReference>
<dbReference type="OrthoDB" id="9784896at2"/>
<evidence type="ECO:0000313" key="11">
    <source>
        <dbReference type="EMBL" id="KRG78336.1"/>
    </source>
</evidence>
<keyword evidence="12" id="KW-1185">Reference proteome</keyword>
<name>A0A0R0D9D9_9GAMM</name>
<dbReference type="Proteomes" id="UP000050956">
    <property type="component" value="Unassembled WGS sequence"/>
</dbReference>
<dbReference type="Gene3D" id="3.40.30.10">
    <property type="entry name" value="Glutaredoxin"/>
    <property type="match status" value="1"/>
</dbReference>
<comment type="subcellular location">
    <subcellularLocation>
        <location evidence="1">Periplasm</location>
    </subcellularLocation>
</comment>
<dbReference type="PROSITE" id="PS51257">
    <property type="entry name" value="PROKAR_LIPOPROTEIN"/>
    <property type="match status" value="1"/>
</dbReference>
<dbReference type="InterPro" id="IPR036249">
    <property type="entry name" value="Thioredoxin-like_sf"/>
</dbReference>
<dbReference type="InterPro" id="IPR023205">
    <property type="entry name" value="DsbA/DsbL"/>
</dbReference>
<dbReference type="CDD" id="cd03019">
    <property type="entry name" value="DsbA_DsbA"/>
    <property type="match status" value="1"/>
</dbReference>
<feature type="signal peptide" evidence="9">
    <location>
        <begin position="1"/>
        <end position="21"/>
    </location>
</feature>
<reference evidence="11 12" key="1">
    <citation type="submission" date="2015-05" db="EMBL/GenBank/DDBJ databases">
        <title>Genome sequencing and analysis of members of genus Stenotrophomonas.</title>
        <authorList>
            <person name="Patil P.P."/>
            <person name="Midha S."/>
            <person name="Patil P.B."/>
        </authorList>
    </citation>
    <scope>NUCLEOTIDE SEQUENCE [LARGE SCALE GENOMIC DNA]</scope>
    <source>
        <strain evidence="11 12">DSM 24757</strain>
    </source>
</reference>
<evidence type="ECO:0000256" key="6">
    <source>
        <dbReference type="ARBA" id="ARBA00023157"/>
    </source>
</evidence>
<feature type="compositionally biased region" description="Low complexity" evidence="8">
    <location>
        <begin position="33"/>
        <end position="73"/>
    </location>
</feature>
<dbReference type="Pfam" id="PF01323">
    <property type="entry name" value="DSBA"/>
    <property type="match status" value="1"/>
</dbReference>
<evidence type="ECO:0000256" key="3">
    <source>
        <dbReference type="ARBA" id="ARBA00013831"/>
    </source>
</evidence>
<evidence type="ECO:0000256" key="1">
    <source>
        <dbReference type="ARBA" id="ARBA00004418"/>
    </source>
</evidence>